<keyword evidence="1" id="KW-0472">Membrane</keyword>
<evidence type="ECO:0000313" key="2">
    <source>
        <dbReference type="EMBL" id="SVD90664.1"/>
    </source>
</evidence>
<name>A0A382Z585_9ZZZZ</name>
<feature type="transmembrane region" description="Helical" evidence="1">
    <location>
        <begin position="12"/>
        <end position="32"/>
    </location>
</feature>
<keyword evidence="1" id="KW-1133">Transmembrane helix</keyword>
<organism evidence="2">
    <name type="scientific">marine metagenome</name>
    <dbReference type="NCBI Taxonomy" id="408172"/>
    <lineage>
        <taxon>unclassified sequences</taxon>
        <taxon>metagenomes</taxon>
        <taxon>ecological metagenomes</taxon>
    </lineage>
</organism>
<evidence type="ECO:0000256" key="1">
    <source>
        <dbReference type="SAM" id="Phobius"/>
    </source>
</evidence>
<sequence length="45" mass="5114">MSHGMNMGVLTLLGFISFVLLIIAYSIITLSIRTKKQYIIKNNKE</sequence>
<keyword evidence="1" id="KW-0812">Transmembrane</keyword>
<proteinExistence type="predicted"/>
<dbReference type="AlphaFoldDB" id="A0A382Z585"/>
<accession>A0A382Z585</accession>
<protein>
    <submittedName>
        <fullName evidence="2">Uncharacterized protein</fullName>
    </submittedName>
</protein>
<reference evidence="2" key="1">
    <citation type="submission" date="2018-05" db="EMBL/GenBank/DDBJ databases">
        <authorList>
            <person name="Lanie J.A."/>
            <person name="Ng W.-L."/>
            <person name="Kazmierczak K.M."/>
            <person name="Andrzejewski T.M."/>
            <person name="Davidsen T.M."/>
            <person name="Wayne K.J."/>
            <person name="Tettelin H."/>
            <person name="Glass J.I."/>
            <person name="Rusch D."/>
            <person name="Podicherti R."/>
            <person name="Tsui H.-C.T."/>
            <person name="Winkler M.E."/>
        </authorList>
    </citation>
    <scope>NUCLEOTIDE SEQUENCE</scope>
</reference>
<dbReference type="EMBL" id="UINC01181129">
    <property type="protein sequence ID" value="SVD90664.1"/>
    <property type="molecule type" value="Genomic_DNA"/>
</dbReference>
<gene>
    <name evidence="2" type="ORF">METZ01_LOCUS443518</name>
</gene>